<name>A0ABT0YVW9_9BURK</name>
<keyword evidence="2" id="KW-1185">Reference proteome</keyword>
<organism evidence="1 2">
    <name type="scientific">Caldimonas mangrovi</name>
    <dbReference type="NCBI Taxonomy" id="2944811"/>
    <lineage>
        <taxon>Bacteria</taxon>
        <taxon>Pseudomonadati</taxon>
        <taxon>Pseudomonadota</taxon>
        <taxon>Betaproteobacteria</taxon>
        <taxon>Burkholderiales</taxon>
        <taxon>Sphaerotilaceae</taxon>
        <taxon>Caldimonas</taxon>
    </lineage>
</organism>
<comment type="caution">
    <text evidence="1">The sequence shown here is derived from an EMBL/GenBank/DDBJ whole genome shotgun (WGS) entry which is preliminary data.</text>
</comment>
<dbReference type="RefSeq" id="WP_251781442.1">
    <property type="nucleotide sequence ID" value="NZ_JAMKFE010000026.1"/>
</dbReference>
<evidence type="ECO:0000313" key="2">
    <source>
        <dbReference type="Proteomes" id="UP001165541"/>
    </source>
</evidence>
<protein>
    <submittedName>
        <fullName evidence="1">Uncharacterized protein</fullName>
    </submittedName>
</protein>
<reference evidence="1" key="1">
    <citation type="submission" date="2022-05" db="EMBL/GenBank/DDBJ databases">
        <title>Schlegelella sp. nov., isolated from mangrove soil.</title>
        <authorList>
            <person name="Liu Y."/>
            <person name="Ge X."/>
            <person name="Liu W."/>
        </authorList>
    </citation>
    <scope>NUCLEOTIDE SEQUENCE</scope>
    <source>
        <strain evidence="1">S2-27</strain>
    </source>
</reference>
<sequence>MADYIISCHGTYEYDFPLSHALTGIKTLVVFKNHAGTFRIEKSQKIFDDLLAGNKVDASEIWTEMQEGRCYPSLTLRYADDFASGIFKVGSGGAFAIKKYGTGWVGTLKQELDWLTQHKAEKVYLMTCTKVVSKIDPKVINGYFDQVVELSGGQFGVERVV</sequence>
<dbReference type="EMBL" id="JAMKFE010000026">
    <property type="protein sequence ID" value="MCM5682900.1"/>
    <property type="molecule type" value="Genomic_DNA"/>
</dbReference>
<gene>
    <name evidence="1" type="ORF">M8A51_25530</name>
</gene>
<accession>A0ABT0YVW9</accession>
<evidence type="ECO:0000313" key="1">
    <source>
        <dbReference type="EMBL" id="MCM5682900.1"/>
    </source>
</evidence>
<proteinExistence type="predicted"/>
<dbReference type="Proteomes" id="UP001165541">
    <property type="component" value="Unassembled WGS sequence"/>
</dbReference>